<dbReference type="AlphaFoldDB" id="A0A0C1Q557"/>
<dbReference type="EMBL" id="JWIC01000010">
    <property type="protein sequence ID" value="KID54605.1"/>
    <property type="molecule type" value="Genomic_DNA"/>
</dbReference>
<sequence>MLERIRLFLAKLDAQPQQEAPVDFATALGALMVEVMRADNDIAPDELKMITQLLQQHCQLSAHSSDLICSEAQQLVDEAIDLHRFVKVVNDNTSEEARIEVIELLWMVAFADGKLDPQEDYTVRKLAGLMYVSHGDFIAAKLNVKGILGLPD</sequence>
<accession>A0A0C1Q557</accession>
<dbReference type="InterPro" id="IPR007791">
    <property type="entry name" value="DjlA_N"/>
</dbReference>
<dbReference type="Gene3D" id="1.10.3680.10">
    <property type="entry name" value="TerB-like"/>
    <property type="match status" value="1"/>
</dbReference>
<dbReference type="SUPFAM" id="SSF158682">
    <property type="entry name" value="TerB-like"/>
    <property type="match status" value="1"/>
</dbReference>
<protein>
    <recommendedName>
        <fullName evidence="1">Co-chaperone DjlA N-terminal domain-containing protein</fullName>
    </recommendedName>
</protein>
<proteinExistence type="predicted"/>
<dbReference type="OrthoDB" id="5294347at2"/>
<dbReference type="Pfam" id="PF05099">
    <property type="entry name" value="TerB"/>
    <property type="match status" value="1"/>
</dbReference>
<evidence type="ECO:0000313" key="3">
    <source>
        <dbReference type="Proteomes" id="UP000031327"/>
    </source>
</evidence>
<gene>
    <name evidence="2" type="ORF">JF50_22055</name>
</gene>
<comment type="caution">
    <text evidence="2">The sequence shown here is derived from an EMBL/GenBank/DDBJ whole genome shotgun (WGS) entry which is preliminary data.</text>
</comment>
<dbReference type="Proteomes" id="UP000031327">
    <property type="component" value="Unassembled WGS sequence"/>
</dbReference>
<evidence type="ECO:0000259" key="1">
    <source>
        <dbReference type="Pfam" id="PF05099"/>
    </source>
</evidence>
<feature type="domain" description="Co-chaperone DjlA N-terminal" evidence="1">
    <location>
        <begin position="26"/>
        <end position="141"/>
    </location>
</feature>
<dbReference type="CDD" id="cd07313">
    <property type="entry name" value="terB_like_2"/>
    <property type="match status" value="1"/>
</dbReference>
<name>A0A0C1Q557_9GAMM</name>
<dbReference type="RefSeq" id="WP_039611507.1">
    <property type="nucleotide sequence ID" value="NZ_JWIC01000010.1"/>
</dbReference>
<evidence type="ECO:0000313" key="2">
    <source>
        <dbReference type="EMBL" id="KID54605.1"/>
    </source>
</evidence>
<organism evidence="2 3">
    <name type="scientific">Pseudoalteromonas luteoviolacea</name>
    <dbReference type="NCBI Taxonomy" id="43657"/>
    <lineage>
        <taxon>Bacteria</taxon>
        <taxon>Pseudomonadati</taxon>
        <taxon>Pseudomonadota</taxon>
        <taxon>Gammaproteobacteria</taxon>
        <taxon>Alteromonadales</taxon>
        <taxon>Pseudoalteromonadaceae</taxon>
        <taxon>Pseudoalteromonas</taxon>
    </lineage>
</organism>
<reference evidence="2 3" key="1">
    <citation type="submission" date="2014-12" db="EMBL/GenBank/DDBJ databases">
        <title>Draft Genome Sequence of Pseudoalteromonas luteoviolacea HI1.</title>
        <authorList>
            <person name="Asahina A.Y."/>
            <person name="Hadfield M.G."/>
        </authorList>
    </citation>
    <scope>NUCLEOTIDE SEQUENCE [LARGE SCALE GENOMIC DNA]</scope>
    <source>
        <strain evidence="2 3">HI1</strain>
    </source>
</reference>
<dbReference type="InterPro" id="IPR029024">
    <property type="entry name" value="TerB-like"/>
</dbReference>